<dbReference type="SMART" id="SM00847">
    <property type="entry name" value="HA2"/>
    <property type="match status" value="1"/>
</dbReference>
<evidence type="ECO:0000256" key="5">
    <source>
        <dbReference type="ARBA" id="ARBA00022840"/>
    </source>
</evidence>
<dbReference type="InterPro" id="IPR007502">
    <property type="entry name" value="Helicase-assoc_dom"/>
</dbReference>
<organism evidence="9 10">
    <name type="scientific">Artemia franciscana</name>
    <name type="common">Brine shrimp</name>
    <name type="synonym">Artemia sanfranciscana</name>
    <dbReference type="NCBI Taxonomy" id="6661"/>
    <lineage>
        <taxon>Eukaryota</taxon>
        <taxon>Metazoa</taxon>
        <taxon>Ecdysozoa</taxon>
        <taxon>Arthropoda</taxon>
        <taxon>Crustacea</taxon>
        <taxon>Branchiopoda</taxon>
        <taxon>Anostraca</taxon>
        <taxon>Artemiidae</taxon>
        <taxon>Artemia</taxon>
    </lineage>
</organism>
<dbReference type="GO" id="GO:0045943">
    <property type="term" value="P:positive regulation of transcription by RNA polymerase I"/>
    <property type="evidence" value="ECO:0007669"/>
    <property type="project" value="TreeGrafter"/>
</dbReference>
<proteinExistence type="predicted"/>
<dbReference type="PROSITE" id="PS51192">
    <property type="entry name" value="HELICASE_ATP_BIND_1"/>
    <property type="match status" value="1"/>
</dbReference>
<dbReference type="GO" id="GO:0005524">
    <property type="term" value="F:ATP binding"/>
    <property type="evidence" value="ECO:0007669"/>
    <property type="project" value="UniProtKB-KW"/>
</dbReference>
<dbReference type="GO" id="GO:0003725">
    <property type="term" value="F:double-stranded RNA binding"/>
    <property type="evidence" value="ECO:0007669"/>
    <property type="project" value="TreeGrafter"/>
</dbReference>
<dbReference type="InterPro" id="IPR014001">
    <property type="entry name" value="Helicase_ATP-bd"/>
</dbReference>
<gene>
    <name evidence="9" type="ORF">QYM36_005128</name>
</gene>
<dbReference type="Pfam" id="PF04408">
    <property type="entry name" value="WHD_HA2"/>
    <property type="match status" value="1"/>
</dbReference>
<dbReference type="Pfam" id="PF07717">
    <property type="entry name" value="OB_NTP_bind"/>
    <property type="match status" value="1"/>
</dbReference>
<dbReference type="PROSITE" id="PS51194">
    <property type="entry name" value="HELICASE_CTER"/>
    <property type="match status" value="1"/>
</dbReference>
<dbReference type="FunFam" id="3.40.50.300:FF:000145">
    <property type="entry name" value="probable ATP-dependent RNA helicase DHX40"/>
    <property type="match status" value="1"/>
</dbReference>
<evidence type="ECO:0000256" key="6">
    <source>
        <dbReference type="ARBA" id="ARBA00047984"/>
    </source>
</evidence>
<evidence type="ECO:0000313" key="9">
    <source>
        <dbReference type="EMBL" id="KAK2719543.1"/>
    </source>
</evidence>
<dbReference type="GO" id="GO:0005730">
    <property type="term" value="C:nucleolus"/>
    <property type="evidence" value="ECO:0007669"/>
    <property type="project" value="UniProtKB-ARBA"/>
</dbReference>
<dbReference type="Gene3D" id="1.20.120.1080">
    <property type="match status" value="1"/>
</dbReference>
<evidence type="ECO:0000259" key="8">
    <source>
        <dbReference type="PROSITE" id="PS51194"/>
    </source>
</evidence>
<dbReference type="GO" id="GO:0016787">
    <property type="term" value="F:hydrolase activity"/>
    <property type="evidence" value="ECO:0007669"/>
    <property type="project" value="UniProtKB-KW"/>
</dbReference>
<dbReference type="Pfam" id="PF21010">
    <property type="entry name" value="HA2_C"/>
    <property type="match status" value="1"/>
</dbReference>
<keyword evidence="5" id="KW-0067">ATP-binding</keyword>
<reference evidence="9" key="1">
    <citation type="submission" date="2023-07" db="EMBL/GenBank/DDBJ databases">
        <title>Chromosome-level genome assembly of Artemia franciscana.</title>
        <authorList>
            <person name="Jo E."/>
        </authorList>
    </citation>
    <scope>NUCLEOTIDE SEQUENCE</scope>
    <source>
        <tissue evidence="9">Whole body</tissue>
    </source>
</reference>
<dbReference type="SMART" id="SM00490">
    <property type="entry name" value="HELICc"/>
    <property type="match status" value="1"/>
</dbReference>
<dbReference type="InterPro" id="IPR048333">
    <property type="entry name" value="HA2_WH"/>
</dbReference>
<dbReference type="CDD" id="cd18791">
    <property type="entry name" value="SF2_C_RHA"/>
    <property type="match status" value="1"/>
</dbReference>
<keyword evidence="2" id="KW-0547">Nucleotide-binding</keyword>
<feature type="domain" description="Helicase ATP-binding" evidence="7">
    <location>
        <begin position="1"/>
        <end position="83"/>
    </location>
</feature>
<feature type="domain" description="Helicase C-terminal" evidence="8">
    <location>
        <begin position="108"/>
        <end position="281"/>
    </location>
</feature>
<sequence length="538" mass="61058">MTDGMLLREAMLDSLLRRYSVIIIDEAHERTVQTDVLLGVVKAAQKERIVRKFPFLKVIIMSATMDVDHFSRFFNNAPVIFIAGRQYSININYAKNSQDDYAFSTVATVFQLHRELPADHHFLVFLTGQDEIETMARSIATVAKELHGQTPPIMICPLFAALPSQAQLKAFKDPPIGTRKIVLSTNIAETSVTIDGIKCVIDCGMVKVRSHISGTGLDMLKVQRISQAQAWQRAGRAGRLSEGTVYRVYTEDQFNNFQKMPIPEVQRCNLTSVILQLLAIGIKNPMKFDFLDKPPKELLESAFKELELLGTIKTDEDVCTLTDLGKKMSSFPLDPRFSKALFAANELGCVEEMLSVISVLSSEGVFVTANVDREKLESIRSKFSSTEGDHVTLLNIYKSFRGSKMNKQWCYENFLNYRNLCYTAEIRKQLVDLCLQQNIKHSRSCGSNTNVLRQALLNGLFLNVAELQREGHYVTLGTRQIVQIHPSSVLFRTKPSYVLFTELVETGKRYIRQLSIVDPDWLPLANSEYFKRFRINEQ</sequence>
<keyword evidence="4" id="KW-0347">Helicase</keyword>
<dbReference type="Pfam" id="PF00271">
    <property type="entry name" value="Helicase_C"/>
    <property type="match status" value="1"/>
</dbReference>
<evidence type="ECO:0000313" key="10">
    <source>
        <dbReference type="Proteomes" id="UP001187531"/>
    </source>
</evidence>
<name>A0AA88HYM9_ARTSF</name>
<comment type="caution">
    <text evidence="9">The sequence shown here is derived from an EMBL/GenBank/DDBJ whole genome shotgun (WGS) entry which is preliminary data.</text>
</comment>
<dbReference type="PROSITE" id="PS00690">
    <property type="entry name" value="DEAH_ATP_HELICASE"/>
    <property type="match status" value="1"/>
</dbReference>
<evidence type="ECO:0000256" key="2">
    <source>
        <dbReference type="ARBA" id="ARBA00022741"/>
    </source>
</evidence>
<dbReference type="InterPro" id="IPR002464">
    <property type="entry name" value="DNA/RNA_helicase_DEAH_CS"/>
</dbReference>
<dbReference type="AlphaFoldDB" id="A0AA88HYM9"/>
<dbReference type="EC" id="3.6.4.13" evidence="1"/>
<dbReference type="InterPro" id="IPR011709">
    <property type="entry name" value="DEAD-box_helicase_OB_fold"/>
</dbReference>
<evidence type="ECO:0000256" key="3">
    <source>
        <dbReference type="ARBA" id="ARBA00022801"/>
    </source>
</evidence>
<dbReference type="EMBL" id="JAVRJZ010000008">
    <property type="protein sequence ID" value="KAK2719543.1"/>
    <property type="molecule type" value="Genomic_DNA"/>
</dbReference>
<dbReference type="InterPro" id="IPR001650">
    <property type="entry name" value="Helicase_C-like"/>
</dbReference>
<dbReference type="Proteomes" id="UP001187531">
    <property type="component" value="Unassembled WGS sequence"/>
</dbReference>
<dbReference type="GO" id="GO:0003724">
    <property type="term" value="F:RNA helicase activity"/>
    <property type="evidence" value="ECO:0007669"/>
    <property type="project" value="UniProtKB-EC"/>
</dbReference>
<dbReference type="Gene3D" id="3.40.50.300">
    <property type="entry name" value="P-loop containing nucleotide triphosphate hydrolases"/>
    <property type="match status" value="2"/>
</dbReference>
<dbReference type="SUPFAM" id="SSF52540">
    <property type="entry name" value="P-loop containing nucleoside triphosphate hydrolases"/>
    <property type="match status" value="1"/>
</dbReference>
<accession>A0AA88HYM9</accession>
<evidence type="ECO:0000256" key="1">
    <source>
        <dbReference type="ARBA" id="ARBA00012552"/>
    </source>
</evidence>
<evidence type="ECO:0000256" key="4">
    <source>
        <dbReference type="ARBA" id="ARBA00022806"/>
    </source>
</evidence>
<evidence type="ECO:0000259" key="7">
    <source>
        <dbReference type="PROSITE" id="PS51192"/>
    </source>
</evidence>
<keyword evidence="10" id="KW-1185">Reference proteome</keyword>
<dbReference type="PANTHER" id="PTHR18934">
    <property type="entry name" value="ATP-DEPENDENT RNA HELICASE"/>
    <property type="match status" value="1"/>
</dbReference>
<comment type="catalytic activity">
    <reaction evidence="6">
        <text>ATP + H2O = ADP + phosphate + H(+)</text>
        <dbReference type="Rhea" id="RHEA:13065"/>
        <dbReference type="ChEBI" id="CHEBI:15377"/>
        <dbReference type="ChEBI" id="CHEBI:15378"/>
        <dbReference type="ChEBI" id="CHEBI:30616"/>
        <dbReference type="ChEBI" id="CHEBI:43474"/>
        <dbReference type="ChEBI" id="CHEBI:456216"/>
        <dbReference type="EC" id="3.6.4.13"/>
    </reaction>
</comment>
<dbReference type="PANTHER" id="PTHR18934:SF118">
    <property type="entry name" value="ATP-DEPENDENT RNA HELICASE DHX33"/>
    <property type="match status" value="1"/>
</dbReference>
<dbReference type="InterPro" id="IPR027417">
    <property type="entry name" value="P-loop_NTPase"/>
</dbReference>
<protein>
    <recommendedName>
        <fullName evidence="1">RNA helicase</fullName>
        <ecNumber evidence="1">3.6.4.13</ecNumber>
    </recommendedName>
</protein>
<keyword evidence="3" id="KW-0378">Hydrolase</keyword>